<dbReference type="Proteomes" id="UP001194468">
    <property type="component" value="Unassembled WGS sequence"/>
</dbReference>
<accession>A0AAD4G9I5</accession>
<evidence type="ECO:0000313" key="1">
    <source>
        <dbReference type="EMBL" id="KAF8432033.1"/>
    </source>
</evidence>
<evidence type="ECO:0000313" key="2">
    <source>
        <dbReference type="Proteomes" id="UP001194468"/>
    </source>
</evidence>
<gene>
    <name evidence="1" type="ORF">L210DRAFT_790785</name>
</gene>
<proteinExistence type="predicted"/>
<feature type="non-terminal residue" evidence="1">
    <location>
        <position position="147"/>
    </location>
</feature>
<organism evidence="1 2">
    <name type="scientific">Boletus edulis BED1</name>
    <dbReference type="NCBI Taxonomy" id="1328754"/>
    <lineage>
        <taxon>Eukaryota</taxon>
        <taxon>Fungi</taxon>
        <taxon>Dikarya</taxon>
        <taxon>Basidiomycota</taxon>
        <taxon>Agaricomycotina</taxon>
        <taxon>Agaricomycetes</taxon>
        <taxon>Agaricomycetidae</taxon>
        <taxon>Boletales</taxon>
        <taxon>Boletineae</taxon>
        <taxon>Boletaceae</taxon>
        <taxon>Boletoideae</taxon>
        <taxon>Boletus</taxon>
    </lineage>
</organism>
<comment type="caution">
    <text evidence="1">The sequence shown here is derived from an EMBL/GenBank/DDBJ whole genome shotgun (WGS) entry which is preliminary data.</text>
</comment>
<protein>
    <submittedName>
        <fullName evidence="1">Uncharacterized protein</fullName>
    </submittedName>
</protein>
<reference evidence="1" key="1">
    <citation type="submission" date="2019-10" db="EMBL/GenBank/DDBJ databases">
        <authorList>
            <consortium name="DOE Joint Genome Institute"/>
            <person name="Kuo A."/>
            <person name="Miyauchi S."/>
            <person name="Kiss E."/>
            <person name="Drula E."/>
            <person name="Kohler A."/>
            <person name="Sanchez-Garcia M."/>
            <person name="Andreopoulos B."/>
            <person name="Barry K.W."/>
            <person name="Bonito G."/>
            <person name="Buee M."/>
            <person name="Carver A."/>
            <person name="Chen C."/>
            <person name="Cichocki N."/>
            <person name="Clum A."/>
            <person name="Culley D."/>
            <person name="Crous P.W."/>
            <person name="Fauchery L."/>
            <person name="Girlanda M."/>
            <person name="Hayes R."/>
            <person name="Keri Z."/>
            <person name="LaButti K."/>
            <person name="Lipzen A."/>
            <person name="Lombard V."/>
            <person name="Magnuson J."/>
            <person name="Maillard F."/>
            <person name="Morin E."/>
            <person name="Murat C."/>
            <person name="Nolan M."/>
            <person name="Ohm R."/>
            <person name="Pangilinan J."/>
            <person name="Pereira M."/>
            <person name="Perotto S."/>
            <person name="Peter M."/>
            <person name="Riley R."/>
            <person name="Sitrit Y."/>
            <person name="Stielow B."/>
            <person name="Szollosi G."/>
            <person name="Zifcakova L."/>
            <person name="Stursova M."/>
            <person name="Spatafora J.W."/>
            <person name="Tedersoo L."/>
            <person name="Vaario L.-M."/>
            <person name="Yamada A."/>
            <person name="Yan M."/>
            <person name="Wang P."/>
            <person name="Xu J."/>
            <person name="Bruns T."/>
            <person name="Baldrian P."/>
            <person name="Vilgalys R."/>
            <person name="Henrissat B."/>
            <person name="Grigoriev I.V."/>
            <person name="Hibbett D."/>
            <person name="Nagy L.G."/>
            <person name="Martin F.M."/>
        </authorList>
    </citation>
    <scope>NUCLEOTIDE SEQUENCE</scope>
    <source>
        <strain evidence="1">BED1</strain>
    </source>
</reference>
<name>A0AAD4G9I5_BOLED</name>
<feature type="non-terminal residue" evidence="1">
    <location>
        <position position="1"/>
    </location>
</feature>
<dbReference type="EMBL" id="WHUW01000044">
    <property type="protein sequence ID" value="KAF8432033.1"/>
    <property type="molecule type" value="Genomic_DNA"/>
</dbReference>
<dbReference type="AlphaFoldDB" id="A0AAD4G9I5"/>
<sequence>PSIVINGHRIEPSTSYKFLGVIIDHELQFKQQAAYAISKGTKYILACKRMSRVSKGIKARMIKRLYKGVAIPKMLYGIDVWGAQMLEKGRGKMDDGWGARDFGKKIESIQRLAELHIIGGMRSTASDILFAHADLSPIPVLIRRQCN</sequence>
<keyword evidence="2" id="KW-1185">Reference proteome</keyword>
<reference evidence="1" key="2">
    <citation type="journal article" date="2020" name="Nat. Commun.">
        <title>Large-scale genome sequencing of mycorrhizal fungi provides insights into the early evolution of symbiotic traits.</title>
        <authorList>
            <person name="Miyauchi S."/>
            <person name="Kiss E."/>
            <person name="Kuo A."/>
            <person name="Drula E."/>
            <person name="Kohler A."/>
            <person name="Sanchez-Garcia M."/>
            <person name="Morin E."/>
            <person name="Andreopoulos B."/>
            <person name="Barry K.W."/>
            <person name="Bonito G."/>
            <person name="Buee M."/>
            <person name="Carver A."/>
            <person name="Chen C."/>
            <person name="Cichocki N."/>
            <person name="Clum A."/>
            <person name="Culley D."/>
            <person name="Crous P.W."/>
            <person name="Fauchery L."/>
            <person name="Girlanda M."/>
            <person name="Hayes R.D."/>
            <person name="Keri Z."/>
            <person name="LaButti K."/>
            <person name="Lipzen A."/>
            <person name="Lombard V."/>
            <person name="Magnuson J."/>
            <person name="Maillard F."/>
            <person name="Murat C."/>
            <person name="Nolan M."/>
            <person name="Ohm R.A."/>
            <person name="Pangilinan J."/>
            <person name="Pereira M.F."/>
            <person name="Perotto S."/>
            <person name="Peter M."/>
            <person name="Pfister S."/>
            <person name="Riley R."/>
            <person name="Sitrit Y."/>
            <person name="Stielow J.B."/>
            <person name="Szollosi G."/>
            <person name="Zifcakova L."/>
            <person name="Stursova M."/>
            <person name="Spatafora J.W."/>
            <person name="Tedersoo L."/>
            <person name="Vaario L.M."/>
            <person name="Yamada A."/>
            <person name="Yan M."/>
            <person name="Wang P."/>
            <person name="Xu J."/>
            <person name="Bruns T."/>
            <person name="Baldrian P."/>
            <person name="Vilgalys R."/>
            <person name="Dunand C."/>
            <person name="Henrissat B."/>
            <person name="Grigoriev I.V."/>
            <person name="Hibbett D."/>
            <person name="Nagy L.G."/>
            <person name="Martin F.M."/>
        </authorList>
    </citation>
    <scope>NUCLEOTIDE SEQUENCE</scope>
    <source>
        <strain evidence="1">BED1</strain>
    </source>
</reference>